<evidence type="ECO:0000256" key="4">
    <source>
        <dbReference type="ARBA" id="ARBA00022519"/>
    </source>
</evidence>
<evidence type="ECO:0000256" key="3">
    <source>
        <dbReference type="ARBA" id="ARBA00022475"/>
    </source>
</evidence>
<comment type="similarity">
    <text evidence="8">Belongs to the binding-protein-dependent transport system permease family.</text>
</comment>
<evidence type="ECO:0000256" key="5">
    <source>
        <dbReference type="ARBA" id="ARBA00022692"/>
    </source>
</evidence>
<dbReference type="PROSITE" id="PS50928">
    <property type="entry name" value="ABC_TM1"/>
    <property type="match status" value="1"/>
</dbReference>
<keyword evidence="11" id="KW-1185">Reference proteome</keyword>
<evidence type="ECO:0000256" key="6">
    <source>
        <dbReference type="ARBA" id="ARBA00022989"/>
    </source>
</evidence>
<dbReference type="CDD" id="cd06261">
    <property type="entry name" value="TM_PBP2"/>
    <property type="match status" value="1"/>
</dbReference>
<evidence type="ECO:0000313" key="10">
    <source>
        <dbReference type="EMBL" id="MBC5754731.1"/>
    </source>
</evidence>
<comment type="caution">
    <text evidence="10">The sequence shown here is derived from an EMBL/GenBank/DDBJ whole genome shotgun (WGS) entry which is preliminary data.</text>
</comment>
<dbReference type="RefSeq" id="WP_022516676.1">
    <property type="nucleotide sequence ID" value="NZ_JACOQH010000010.1"/>
</dbReference>
<dbReference type="SUPFAM" id="SSF161098">
    <property type="entry name" value="MetI-like"/>
    <property type="match status" value="1"/>
</dbReference>
<keyword evidence="6 8" id="KW-1133">Transmembrane helix</keyword>
<feature type="transmembrane region" description="Helical" evidence="8">
    <location>
        <begin position="56"/>
        <end position="89"/>
    </location>
</feature>
<feature type="transmembrane region" description="Helical" evidence="8">
    <location>
        <begin position="232"/>
        <end position="251"/>
    </location>
</feature>
<keyword evidence="3" id="KW-1003">Cell membrane</keyword>
<organism evidence="10 11">
    <name type="scientific">Roseburia yibonii</name>
    <dbReference type="NCBI Taxonomy" id="2763063"/>
    <lineage>
        <taxon>Bacteria</taxon>
        <taxon>Bacillati</taxon>
        <taxon>Bacillota</taxon>
        <taxon>Clostridia</taxon>
        <taxon>Lachnospirales</taxon>
        <taxon>Lachnospiraceae</taxon>
        <taxon>Roseburia</taxon>
    </lineage>
</organism>
<accession>A0ABR7ICZ0</accession>
<keyword evidence="2 8" id="KW-0813">Transport</keyword>
<dbReference type="InterPro" id="IPR035906">
    <property type="entry name" value="MetI-like_sf"/>
</dbReference>
<dbReference type="Proteomes" id="UP000621540">
    <property type="component" value="Unassembled WGS sequence"/>
</dbReference>
<dbReference type="EMBL" id="JACOQH010000010">
    <property type="protein sequence ID" value="MBC5754731.1"/>
    <property type="molecule type" value="Genomic_DNA"/>
</dbReference>
<proteinExistence type="inferred from homology"/>
<gene>
    <name evidence="10" type="ORF">H8Z76_12060</name>
</gene>
<comment type="subcellular location">
    <subcellularLocation>
        <location evidence="1">Cell inner membrane</location>
        <topology evidence="1">Multi-pass membrane protein</topology>
    </subcellularLocation>
    <subcellularLocation>
        <location evidence="8">Cell membrane</location>
        <topology evidence="8">Multi-pass membrane protein</topology>
    </subcellularLocation>
</comment>
<protein>
    <submittedName>
        <fullName evidence="10">ABC transporter permease subunit</fullName>
    </submittedName>
</protein>
<dbReference type="InterPro" id="IPR000515">
    <property type="entry name" value="MetI-like"/>
</dbReference>
<dbReference type="Pfam" id="PF00528">
    <property type="entry name" value="BPD_transp_1"/>
    <property type="match status" value="1"/>
</dbReference>
<feature type="domain" description="ABC transmembrane type-1" evidence="9">
    <location>
        <begin position="66"/>
        <end position="251"/>
    </location>
</feature>
<name>A0ABR7ICZ0_9FIRM</name>
<reference evidence="10 11" key="1">
    <citation type="submission" date="2020-08" db="EMBL/GenBank/DDBJ databases">
        <title>Genome public.</title>
        <authorList>
            <person name="Liu C."/>
            <person name="Sun Q."/>
        </authorList>
    </citation>
    <scope>NUCLEOTIDE SEQUENCE [LARGE SCALE GENOMIC DNA]</scope>
    <source>
        <strain evidence="10 11">BX0805</strain>
    </source>
</reference>
<keyword evidence="5 8" id="KW-0812">Transmembrane</keyword>
<evidence type="ECO:0000256" key="2">
    <source>
        <dbReference type="ARBA" id="ARBA00022448"/>
    </source>
</evidence>
<evidence type="ECO:0000313" key="11">
    <source>
        <dbReference type="Proteomes" id="UP000621540"/>
    </source>
</evidence>
<keyword evidence="7 8" id="KW-0472">Membrane</keyword>
<evidence type="ECO:0000256" key="1">
    <source>
        <dbReference type="ARBA" id="ARBA00004429"/>
    </source>
</evidence>
<dbReference type="Gene3D" id="1.10.3720.10">
    <property type="entry name" value="MetI-like"/>
    <property type="match status" value="1"/>
</dbReference>
<feature type="transmembrane region" description="Helical" evidence="8">
    <location>
        <begin position="131"/>
        <end position="150"/>
    </location>
</feature>
<dbReference type="PANTHER" id="PTHR43357:SF4">
    <property type="entry name" value="INNER MEMBRANE ABC TRANSPORTER PERMEASE PROTEIN YDCV"/>
    <property type="match status" value="1"/>
</dbReference>
<sequence>MKKNRIAGSIWQIIVALFLLLPLTVSFIYSFAGRWTSIFPENLTFRFYVDKFTDSAFFFGILRGIFISALPVILVNIIILLTLFATIVYFPRMEKYIQVCCIIPTTINGIILATSILSTYAGTGTIFSNRIIMLICAYCIFCLPLTYQGIRNSLYAVNTKTLLEAASILGANKFYGFVKIIVPTVLPGLMNTALISFSGLFGDFALIKIIASSQYETVQTYLYKNRNTDLQSFSAGVVILLVLTMIINLTVHKFAAKNTPQGNKEEHTR</sequence>
<feature type="transmembrane region" description="Helical" evidence="8">
    <location>
        <begin position="96"/>
        <end position="119"/>
    </location>
</feature>
<evidence type="ECO:0000256" key="8">
    <source>
        <dbReference type="RuleBase" id="RU363032"/>
    </source>
</evidence>
<keyword evidence="4" id="KW-0997">Cell inner membrane</keyword>
<evidence type="ECO:0000259" key="9">
    <source>
        <dbReference type="PROSITE" id="PS50928"/>
    </source>
</evidence>
<evidence type="ECO:0000256" key="7">
    <source>
        <dbReference type="ARBA" id="ARBA00023136"/>
    </source>
</evidence>
<dbReference type="PANTHER" id="PTHR43357">
    <property type="entry name" value="INNER MEMBRANE ABC TRANSPORTER PERMEASE PROTEIN YDCV"/>
    <property type="match status" value="1"/>
</dbReference>